<dbReference type="AlphaFoldDB" id="A0A0D3IZM5"/>
<evidence type="ECO:0000313" key="2">
    <source>
        <dbReference type="EnsemblProtists" id="EOD16710"/>
    </source>
</evidence>
<evidence type="ECO:0000256" key="1">
    <source>
        <dbReference type="SAM" id="MobiDB-lite"/>
    </source>
</evidence>
<dbReference type="GeneID" id="17281569"/>
<evidence type="ECO:0000313" key="3">
    <source>
        <dbReference type="Proteomes" id="UP000013827"/>
    </source>
</evidence>
<reference evidence="3" key="1">
    <citation type="journal article" date="2013" name="Nature">
        <title>Pan genome of the phytoplankton Emiliania underpins its global distribution.</title>
        <authorList>
            <person name="Read B.A."/>
            <person name="Kegel J."/>
            <person name="Klute M.J."/>
            <person name="Kuo A."/>
            <person name="Lefebvre S.C."/>
            <person name="Maumus F."/>
            <person name="Mayer C."/>
            <person name="Miller J."/>
            <person name="Monier A."/>
            <person name="Salamov A."/>
            <person name="Young J."/>
            <person name="Aguilar M."/>
            <person name="Claverie J.M."/>
            <person name="Frickenhaus S."/>
            <person name="Gonzalez K."/>
            <person name="Herman E.K."/>
            <person name="Lin Y.C."/>
            <person name="Napier J."/>
            <person name="Ogata H."/>
            <person name="Sarno A.F."/>
            <person name="Shmutz J."/>
            <person name="Schroeder D."/>
            <person name="de Vargas C."/>
            <person name="Verret F."/>
            <person name="von Dassow P."/>
            <person name="Valentin K."/>
            <person name="Van de Peer Y."/>
            <person name="Wheeler G."/>
            <person name="Dacks J.B."/>
            <person name="Delwiche C.F."/>
            <person name="Dyhrman S.T."/>
            <person name="Glockner G."/>
            <person name="John U."/>
            <person name="Richards T."/>
            <person name="Worden A.Z."/>
            <person name="Zhang X."/>
            <person name="Grigoriev I.V."/>
            <person name="Allen A.E."/>
            <person name="Bidle K."/>
            <person name="Borodovsky M."/>
            <person name="Bowler C."/>
            <person name="Brownlee C."/>
            <person name="Cock J.M."/>
            <person name="Elias M."/>
            <person name="Gladyshev V.N."/>
            <person name="Groth M."/>
            <person name="Guda C."/>
            <person name="Hadaegh A."/>
            <person name="Iglesias-Rodriguez M.D."/>
            <person name="Jenkins J."/>
            <person name="Jones B.M."/>
            <person name="Lawson T."/>
            <person name="Leese F."/>
            <person name="Lindquist E."/>
            <person name="Lobanov A."/>
            <person name="Lomsadze A."/>
            <person name="Malik S.B."/>
            <person name="Marsh M.E."/>
            <person name="Mackinder L."/>
            <person name="Mock T."/>
            <person name="Mueller-Roeber B."/>
            <person name="Pagarete A."/>
            <person name="Parker M."/>
            <person name="Probert I."/>
            <person name="Quesneville H."/>
            <person name="Raines C."/>
            <person name="Rensing S.A."/>
            <person name="Riano-Pachon D.M."/>
            <person name="Richier S."/>
            <person name="Rokitta S."/>
            <person name="Shiraiwa Y."/>
            <person name="Soanes D.M."/>
            <person name="van der Giezen M."/>
            <person name="Wahlund T.M."/>
            <person name="Williams B."/>
            <person name="Wilson W."/>
            <person name="Wolfe G."/>
            <person name="Wurch L.L."/>
        </authorList>
    </citation>
    <scope>NUCLEOTIDE SEQUENCE</scope>
</reference>
<protein>
    <submittedName>
        <fullName evidence="2">Uncharacterized protein</fullName>
    </submittedName>
</protein>
<organism evidence="2 3">
    <name type="scientific">Emiliania huxleyi (strain CCMP1516)</name>
    <dbReference type="NCBI Taxonomy" id="280463"/>
    <lineage>
        <taxon>Eukaryota</taxon>
        <taxon>Haptista</taxon>
        <taxon>Haptophyta</taxon>
        <taxon>Prymnesiophyceae</taxon>
        <taxon>Isochrysidales</taxon>
        <taxon>Noelaerhabdaceae</taxon>
        <taxon>Emiliania</taxon>
    </lineage>
</organism>
<dbReference type="PaxDb" id="2903-EOD16710"/>
<dbReference type="HOGENOM" id="CLU_2019556_0_0_1"/>
<dbReference type="KEGG" id="ehx:EMIHUDRAFT_440649"/>
<dbReference type="Proteomes" id="UP000013827">
    <property type="component" value="Unassembled WGS sequence"/>
</dbReference>
<dbReference type="EnsemblProtists" id="EOD16710">
    <property type="protein sequence ID" value="EOD16710"/>
    <property type="gene ID" value="EMIHUDRAFT_445340"/>
</dbReference>
<proteinExistence type="predicted"/>
<dbReference type="KEGG" id="ehx:EMIHUDRAFT_445340"/>
<dbReference type="RefSeq" id="XP_005769139.1">
    <property type="nucleotide sequence ID" value="XM_005769082.1"/>
</dbReference>
<dbReference type="EnsemblProtists" id="EOD36298">
    <property type="protein sequence ID" value="EOD36298"/>
    <property type="gene ID" value="EMIHUDRAFT_440649"/>
</dbReference>
<dbReference type="GeneID" id="17262864"/>
<name>A0A0D3IZM5_EMIH1</name>
<keyword evidence="3" id="KW-1185">Reference proteome</keyword>
<reference evidence="2" key="2">
    <citation type="submission" date="2024-10" db="UniProtKB">
        <authorList>
            <consortium name="EnsemblProtists"/>
        </authorList>
    </citation>
    <scope>IDENTIFICATION</scope>
</reference>
<sequence length="123" mass="12191">MLALASASYGLTVGVPAAPAAGRAAAPTMAAAESRRNVLAAALLLAPSAANAMTIPGLNAPGLVPATKKPAGAKPSFESYRDTSHFWSSQGIMDSVPKVKGIVTPKTPVGYGAPKAPEPPAAS</sequence>
<accession>A0A0D3IZM5</accession>
<dbReference type="RefSeq" id="XP_005788727.1">
    <property type="nucleotide sequence ID" value="XM_005788670.1"/>
</dbReference>
<feature type="region of interest" description="Disordered" evidence="1">
    <location>
        <begin position="104"/>
        <end position="123"/>
    </location>
</feature>